<sequence length="74" mass="8689">MRKKIRECSAQRFVIEKTVEIQKLMMAPSELGFTDKIEQAQRLLDEATSFGKMGRKTGLRRIDDVLDDVFYRHL</sequence>
<dbReference type="Proteomes" id="UP000251485">
    <property type="component" value="Unassembled WGS sequence"/>
</dbReference>
<keyword evidence="1" id="KW-0547">Nucleotide-binding</keyword>
<gene>
    <name evidence="1" type="ORF">NCTC10975_02569</name>
</gene>
<keyword evidence="1" id="KW-0347">Helicase</keyword>
<dbReference type="AlphaFoldDB" id="A0A2X2BPN6"/>
<organism evidence="1 2">
    <name type="scientific">Proteus mirabilis</name>
    <dbReference type="NCBI Taxonomy" id="584"/>
    <lineage>
        <taxon>Bacteria</taxon>
        <taxon>Pseudomonadati</taxon>
        <taxon>Pseudomonadota</taxon>
        <taxon>Gammaproteobacteria</taxon>
        <taxon>Enterobacterales</taxon>
        <taxon>Morganellaceae</taxon>
        <taxon>Proteus</taxon>
    </lineage>
</organism>
<protein>
    <submittedName>
        <fullName evidence="1">Phage replicative DNA helicase</fullName>
    </submittedName>
</protein>
<keyword evidence="1" id="KW-0067">ATP-binding</keyword>
<dbReference type="GO" id="GO:0004386">
    <property type="term" value="F:helicase activity"/>
    <property type="evidence" value="ECO:0007669"/>
    <property type="project" value="UniProtKB-KW"/>
</dbReference>
<evidence type="ECO:0000313" key="1">
    <source>
        <dbReference type="EMBL" id="SPY96831.1"/>
    </source>
</evidence>
<name>A0A2X2BPN6_PROMI</name>
<evidence type="ECO:0000313" key="2">
    <source>
        <dbReference type="Proteomes" id="UP000251485"/>
    </source>
</evidence>
<accession>A0A2X2BPN6</accession>
<keyword evidence="1" id="KW-0378">Hydrolase</keyword>
<proteinExistence type="predicted"/>
<reference evidence="1 2" key="1">
    <citation type="submission" date="2018-06" db="EMBL/GenBank/DDBJ databases">
        <authorList>
            <consortium name="Pathogen Informatics"/>
            <person name="Doyle S."/>
        </authorList>
    </citation>
    <scope>NUCLEOTIDE SEQUENCE [LARGE SCALE GENOMIC DNA]</scope>
    <source>
        <strain evidence="1 2">NCTC10975</strain>
    </source>
</reference>
<dbReference type="EMBL" id="UAUE01000020">
    <property type="protein sequence ID" value="SPY96831.1"/>
    <property type="molecule type" value="Genomic_DNA"/>
</dbReference>